<dbReference type="STRING" id="89784.SAMN04489725_12426"/>
<proteinExistence type="predicted"/>
<dbReference type="RefSeq" id="WP_074693744.1">
    <property type="nucleotide sequence ID" value="NZ_FNOJ01000024.1"/>
</dbReference>
<dbReference type="Proteomes" id="UP000182589">
    <property type="component" value="Unassembled WGS sequence"/>
</dbReference>
<feature type="domain" description="Type III secretion system flagellar brake protein YcgR PilZN" evidence="2">
    <location>
        <begin position="7"/>
        <end position="91"/>
    </location>
</feature>
<dbReference type="InterPro" id="IPR009926">
    <property type="entry name" value="T3SS_YcgR_PilZN"/>
</dbReference>
<organism evidence="3 4">
    <name type="scientific">Alicyclobacillus hesperidum</name>
    <dbReference type="NCBI Taxonomy" id="89784"/>
    <lineage>
        <taxon>Bacteria</taxon>
        <taxon>Bacillati</taxon>
        <taxon>Bacillota</taxon>
        <taxon>Bacilli</taxon>
        <taxon>Bacillales</taxon>
        <taxon>Alicyclobacillaceae</taxon>
        <taxon>Alicyclobacillus</taxon>
    </lineage>
</organism>
<evidence type="ECO:0000259" key="2">
    <source>
        <dbReference type="Pfam" id="PF12945"/>
    </source>
</evidence>
<accession>A0A1H2XUA2</accession>
<keyword evidence="3" id="KW-0282">Flagellum</keyword>
<keyword evidence="3" id="KW-0969">Cilium</keyword>
<dbReference type="Pfam" id="PF07238">
    <property type="entry name" value="PilZ"/>
    <property type="match status" value="1"/>
</dbReference>
<evidence type="ECO:0000313" key="3">
    <source>
        <dbReference type="EMBL" id="SDW96375.1"/>
    </source>
</evidence>
<dbReference type="EMBL" id="FNOJ01000024">
    <property type="protein sequence ID" value="SDW96375.1"/>
    <property type="molecule type" value="Genomic_DNA"/>
</dbReference>
<dbReference type="AlphaFoldDB" id="A0A1H2XUA2"/>
<dbReference type="SUPFAM" id="SSF141371">
    <property type="entry name" value="PilZ domain-like"/>
    <property type="match status" value="1"/>
</dbReference>
<evidence type="ECO:0000313" key="4">
    <source>
        <dbReference type="Proteomes" id="UP000182589"/>
    </source>
</evidence>
<reference evidence="4" key="1">
    <citation type="submission" date="2016-10" db="EMBL/GenBank/DDBJ databases">
        <authorList>
            <person name="Varghese N."/>
        </authorList>
    </citation>
    <scope>NUCLEOTIDE SEQUENCE [LARGE SCALE GENOMIC DNA]</scope>
    <source>
        <strain evidence="4">DSM 12489</strain>
    </source>
</reference>
<protein>
    <submittedName>
        <fullName evidence="3">C-di-GMP-binding flagellar brake protein YcgR, contains PilZNR and PilZ domains</fullName>
    </submittedName>
</protein>
<dbReference type="Pfam" id="PF12945">
    <property type="entry name" value="PilZNR"/>
    <property type="match status" value="1"/>
</dbReference>
<sequence>MAISPSIGGGVRIRTNSQDSKYYKSRVADIDEQCLYVDVPVDPITGKEFEVHVDESVVVEYTVSETEVYRYTAHIQGLSYIPTPAIRLDHPAHATDLERIQRREFFRISLDVPVTVACERLGKEVTVQSIDISGGGIAVMAKSVIDLRVNDAVKISLVLPYIQYNLRTTCQVVRVQTETNGMTTLSMRFIDISERERDQVIRYTFMRQRALRR</sequence>
<name>A0A1H2XUA2_9BACL</name>
<evidence type="ECO:0000259" key="1">
    <source>
        <dbReference type="Pfam" id="PF07238"/>
    </source>
</evidence>
<feature type="domain" description="PilZ" evidence="1">
    <location>
        <begin position="101"/>
        <end position="205"/>
    </location>
</feature>
<dbReference type="Gene3D" id="2.40.10.220">
    <property type="entry name" value="predicted glycosyltransferase like domains"/>
    <property type="match status" value="1"/>
</dbReference>
<keyword evidence="3" id="KW-0966">Cell projection</keyword>
<keyword evidence="4" id="KW-1185">Reference proteome</keyword>
<gene>
    <name evidence="3" type="ORF">SAMN04489725_12426</name>
</gene>
<dbReference type="GO" id="GO:0035438">
    <property type="term" value="F:cyclic-di-GMP binding"/>
    <property type="evidence" value="ECO:0007669"/>
    <property type="project" value="InterPro"/>
</dbReference>
<dbReference type="InterPro" id="IPR009875">
    <property type="entry name" value="PilZ_domain"/>
</dbReference>